<sequence>MNRREEIEARLAAIANEIDMDGADIDALTEEVRSLKEELKRIKDDAEKRAMLRDEVASGAGEVIRRFEPMKQEERILGADSKEYRNAFLKDLLGLEMTKEERAAFVHTTANTAAVLPTTMLNRIWDLVSQRHSIMGDITIYRTGTILEVVKHTAIAQGAAKVVKENAANDDEQNTFVKVTLSGKDFSKHVDISYAMERMSIDALEQYLIDEISASMGDAMADDVIAQIGTDMTSGNKVNSAANDTLTFKELAALFGKLKRVGAVNVYATRATIYNYLVGMVDTNGRPIFQPSAQAGQEGVVLGAQIKVEDSVADNVILIGDAQRFVYNMVQDIMIESDKDIKKHVTTYSGYARGSGALIDPDSFAQLTVTSGE</sequence>
<dbReference type="InterPro" id="IPR054612">
    <property type="entry name" value="Phage_capsid-like_C"/>
</dbReference>
<dbReference type="NCBIfam" id="TIGR01554">
    <property type="entry name" value="major_cap_HK97"/>
    <property type="match status" value="1"/>
</dbReference>
<evidence type="ECO:0000259" key="3">
    <source>
        <dbReference type="Pfam" id="PF05065"/>
    </source>
</evidence>
<dbReference type="RefSeq" id="WP_353423990.1">
    <property type="nucleotide sequence ID" value="NZ_CP117826.1"/>
</dbReference>
<dbReference type="AlphaFoldDB" id="A0AAU8ABK1"/>
<evidence type="ECO:0000256" key="2">
    <source>
        <dbReference type="SAM" id="Coils"/>
    </source>
</evidence>
<accession>A0AAU8ABK1</accession>
<reference evidence="4" key="1">
    <citation type="submission" date="2023-02" db="EMBL/GenBank/DDBJ databases">
        <title>Gut commensal Christensenella minuta modulates host metabolism via a new class of secondary bile acids.</title>
        <authorList>
            <person name="Liu C."/>
        </authorList>
    </citation>
    <scope>NUCLEOTIDE SEQUENCE</scope>
    <source>
        <strain evidence="4">CA70</strain>
    </source>
</reference>
<feature type="coiled-coil region" evidence="2">
    <location>
        <begin position="18"/>
        <end position="49"/>
    </location>
</feature>
<comment type="subcellular location">
    <subcellularLocation>
        <location evidence="1">Virion</location>
    </subcellularLocation>
</comment>
<evidence type="ECO:0000256" key="1">
    <source>
        <dbReference type="ARBA" id="ARBA00004328"/>
    </source>
</evidence>
<evidence type="ECO:0000313" key="4">
    <source>
        <dbReference type="EMBL" id="XCC63425.1"/>
    </source>
</evidence>
<dbReference type="InterPro" id="IPR024455">
    <property type="entry name" value="Phage_capsid"/>
</dbReference>
<dbReference type="EMBL" id="CP117826">
    <property type="protein sequence ID" value="XCC63425.1"/>
    <property type="molecule type" value="Genomic_DNA"/>
</dbReference>
<keyword evidence="2" id="KW-0175">Coiled coil</keyword>
<organism evidence="4">
    <name type="scientific">Christensenella massiliensis</name>
    <dbReference type="NCBI Taxonomy" id="1805714"/>
    <lineage>
        <taxon>Bacteria</taxon>
        <taxon>Bacillati</taxon>
        <taxon>Bacillota</taxon>
        <taxon>Clostridia</taxon>
        <taxon>Christensenellales</taxon>
        <taxon>Christensenellaceae</taxon>
        <taxon>Christensenella</taxon>
    </lineage>
</organism>
<dbReference type="SUPFAM" id="SSF56563">
    <property type="entry name" value="Major capsid protein gp5"/>
    <property type="match status" value="1"/>
</dbReference>
<dbReference type="Pfam" id="PF05065">
    <property type="entry name" value="Phage_capsid"/>
    <property type="match status" value="1"/>
</dbReference>
<name>A0AAU8ABK1_9FIRM</name>
<protein>
    <submittedName>
        <fullName evidence="4">Phage major capsid protein</fullName>
    </submittedName>
</protein>
<gene>
    <name evidence="4" type="ORF">PUP29_05785</name>
</gene>
<feature type="domain" description="Phage capsid-like C-terminal" evidence="3">
    <location>
        <begin position="114"/>
        <end position="368"/>
    </location>
</feature>
<proteinExistence type="predicted"/>